<dbReference type="Gene3D" id="2.60.40.4070">
    <property type="match status" value="1"/>
</dbReference>
<dbReference type="Gene3D" id="3.40.50.1460">
    <property type="match status" value="1"/>
</dbReference>
<accession>A0A2V1IYH4</accession>
<proteinExistence type="predicted"/>
<evidence type="ECO:0000256" key="1">
    <source>
        <dbReference type="ARBA" id="ARBA00022729"/>
    </source>
</evidence>
<organism evidence="4 5">
    <name type="scientific">Paramuribaculum intestinale</name>
    <dbReference type="NCBI Taxonomy" id="2094151"/>
    <lineage>
        <taxon>Bacteria</taxon>
        <taxon>Pseudomonadati</taxon>
        <taxon>Bacteroidota</taxon>
        <taxon>Bacteroidia</taxon>
        <taxon>Bacteroidales</taxon>
        <taxon>Muribaculaceae</taxon>
        <taxon>Paramuribaculum</taxon>
    </lineage>
</organism>
<feature type="chain" id="PRO_5016015959" description="Gingipain domain-containing protein" evidence="2">
    <location>
        <begin position="26"/>
        <end position="1129"/>
    </location>
</feature>
<dbReference type="SUPFAM" id="SSF52129">
    <property type="entry name" value="Caspase-like"/>
    <property type="match status" value="1"/>
</dbReference>
<dbReference type="InterPro" id="IPR029030">
    <property type="entry name" value="Caspase-like_dom_sf"/>
</dbReference>
<dbReference type="InterPro" id="IPR001769">
    <property type="entry name" value="Gingipain"/>
</dbReference>
<evidence type="ECO:0000313" key="4">
    <source>
        <dbReference type="EMBL" id="PWB09125.1"/>
    </source>
</evidence>
<protein>
    <recommendedName>
        <fullName evidence="3">Gingipain domain-containing protein</fullName>
    </recommendedName>
</protein>
<sequence>MTDNILQRIMLLVALMAAMPVGADAFELTAYADTSALASGRWIKVSTPQEGGIQFVSYSDLRKWGFASPERVSVAGYGTLTDADIMSRAAYVDDLPQIPSLHADGGIYFYASPASRKVTDDAGRVTEIASPYVVRPCYFLTDSRSVIELSTEGIADGSAQSATEFVSAVRHETDAVSYGQSGRDLVGEDFRITPSRVFRLDLPGHVEGSEAWVRVRFASRTSARSAITLTAAGRRLDTDGTLPAVTGNNYGSLTDIEVVLTPVDGRIDLGITFVGMGTIYSANLDRIDVNYRRRIAMASEPIVFTSARPSVRLERAVSTTRIWDITDPLRPVAMNAAVSDGGAVWTNPFMGERTYVAWNSGMALPTPLFEAAVASQNLHSVAVAPDMVIIAPHELLAAARRLAALHERHDSLVTLVVDQEHVFNEFASGTAHPSAFRHYLKMLYDRGKASGRPLRYALMMGRGSFDNRRLTTSVGSLRQPLMPIWQSAESMSEIGSYTTDDYLAQLEDNAGLRPDSDPYSIAVGRITARSEAEASAYVDKLERYMQVDHGSWASRAVMLADDGDNASHMRQSEEQIQAFMSTRPGDALLYERVYLDAYPLVGGVCKEARTRLHRLIDDGAVWWNYVGHANKYYLSSQGVMTLNDITSLRNRRWPVFFGATCYFMQWDGVDQSGSEKLLFNSCGGVIAAITATRPVFISENAKLSKAMGLEALGADADGRTVAIGESLRRAKNRLAAPASESNSNKLRYALLGDPALRPAVASSRVVLLEVDGRKVDGSDADDIVMMARSQVRLTGEITDGQGRRDEAFSGRVSMVLYDAERSVTTIGRDVDGSTGRRYTYEDHGSKIFEGGDTVIGGRWSMTVSMPSEIADNYRPATMVFSATDNSSDGASGCERGVYVYGMDDSQPLDTVAPVIESIYLNHPGFSDGGKVDQSPMLIARISDNVGINLSTAGIGHTMTLRIDGRESFNDIASYYTPASGSQAAGTINYPLTALAEGHHTLELRVYDTSGNEAIATLSFYVDSQLAPEIFDIYTDVNPASTQANFYLSHNRPDAVLGITVSVYSMSGILVWSTTVNDRSDMFTTAPVTWNLTDRSGRRVPRGIYIYRAEIVSGATRTVSPARRLAVTGH</sequence>
<keyword evidence="1 2" id="KW-0732">Signal</keyword>
<dbReference type="CDD" id="cd02258">
    <property type="entry name" value="Peptidase_C25_N"/>
    <property type="match status" value="1"/>
</dbReference>
<keyword evidence="5" id="KW-1185">Reference proteome</keyword>
<dbReference type="AlphaFoldDB" id="A0A2V1IYH4"/>
<dbReference type="Gene3D" id="2.60.40.10">
    <property type="entry name" value="Immunoglobulins"/>
    <property type="match status" value="1"/>
</dbReference>
<comment type="caution">
    <text evidence="4">The sequence shown here is derived from an EMBL/GenBank/DDBJ whole genome shotgun (WGS) entry which is preliminary data.</text>
</comment>
<dbReference type="GO" id="GO:0006508">
    <property type="term" value="P:proteolysis"/>
    <property type="evidence" value="ECO:0007669"/>
    <property type="project" value="InterPro"/>
</dbReference>
<dbReference type="Gene3D" id="3.40.50.10390">
    <property type="entry name" value="Gingipain r, domain 1"/>
    <property type="match status" value="1"/>
</dbReference>
<feature type="signal peptide" evidence="2">
    <location>
        <begin position="1"/>
        <end position="25"/>
    </location>
</feature>
<name>A0A2V1IYH4_9BACT</name>
<evidence type="ECO:0000259" key="3">
    <source>
        <dbReference type="Pfam" id="PF01364"/>
    </source>
</evidence>
<feature type="domain" description="Gingipain" evidence="3">
    <location>
        <begin position="387"/>
        <end position="757"/>
    </location>
</feature>
<dbReference type="Pfam" id="PF01364">
    <property type="entry name" value="Peptidase_C25"/>
    <property type="match status" value="1"/>
</dbReference>
<dbReference type="InterPro" id="IPR013783">
    <property type="entry name" value="Ig-like_fold"/>
</dbReference>
<dbReference type="Proteomes" id="UP000244925">
    <property type="component" value="Unassembled WGS sequence"/>
</dbReference>
<dbReference type="InterPro" id="IPR029031">
    <property type="entry name" value="Gingipain_N_sf"/>
</dbReference>
<dbReference type="RefSeq" id="WP_107035146.1">
    <property type="nucleotide sequence ID" value="NZ_CAONGC010000034.1"/>
</dbReference>
<gene>
    <name evidence="4" type="ORF">C5O25_02450</name>
</gene>
<dbReference type="GO" id="GO:0008234">
    <property type="term" value="F:cysteine-type peptidase activity"/>
    <property type="evidence" value="ECO:0007669"/>
    <property type="project" value="InterPro"/>
</dbReference>
<dbReference type="EMBL" id="PUBV01000003">
    <property type="protein sequence ID" value="PWB09125.1"/>
    <property type="molecule type" value="Genomic_DNA"/>
</dbReference>
<evidence type="ECO:0000313" key="5">
    <source>
        <dbReference type="Proteomes" id="UP000244925"/>
    </source>
</evidence>
<reference evidence="5" key="1">
    <citation type="submission" date="2018-02" db="EMBL/GenBank/DDBJ databases">
        <authorList>
            <person name="Clavel T."/>
            <person name="Strowig T."/>
        </authorList>
    </citation>
    <scope>NUCLEOTIDE SEQUENCE [LARGE SCALE GENOMIC DNA]</scope>
    <source>
        <strain evidence="5">DSM 100764</strain>
    </source>
</reference>
<dbReference type="NCBIfam" id="NF033707">
    <property type="entry name" value="T9SS_sortase"/>
    <property type="match status" value="1"/>
</dbReference>
<evidence type="ECO:0000256" key="2">
    <source>
        <dbReference type="SAM" id="SignalP"/>
    </source>
</evidence>